<feature type="compositionally biased region" description="Basic and acidic residues" evidence="1">
    <location>
        <begin position="479"/>
        <end position="493"/>
    </location>
</feature>
<accession>A0A8J4F5Y8</accession>
<sequence>MASISITYEGPPVQRQVVKATAMAPLSSLLAEACAKMKPPLDPAHATLICNKKPLTDLSCPFRLANIPNGSSLMLLYAKPGAPPERIAAAAGGSAASTANAAQPAPSQQPQLPSAPAAAAIMGPAAANPQPCTSAVAAPANSANPAAASGDGVALGLTSEQGQQQTSCDMEMLPTAAAPQPSVKETAAPAPLQPMDLDVAAAALNTSIATTAMPPNHTDNDAAGSRGGGTTAAADASTADANGGSIAENAEADHLGLGRTSAIFSREALEAAQALLAAAARSANGSTGTSSSGDGGGTGGAGEAAEGEDFFEVTQEDLASMMRSSQVRRMQEEAAGFRTRAAREMEERAKALLYSHVAIRAHLPGDLILQATFAATESIGALRTAVLSVLSPSLGPAVYLYTTPPRQVLHPDQDHHSLYQAGLVPAAHVHVGLDEKKAAAAGHTMGASVLRPEMAARVRSCIGPELAAFHGSRPAQAPAEERKRQGTQKEDPGNHVGAGVAVAGGAAGSGATTAGGGAKVPKWLKLGTK</sequence>
<proteinExistence type="predicted"/>
<dbReference type="CDD" id="cd16118">
    <property type="entry name" value="UBX2_UBXN9"/>
    <property type="match status" value="1"/>
</dbReference>
<dbReference type="Pfam" id="PF11470">
    <property type="entry name" value="TUG-UBL1"/>
    <property type="match status" value="1"/>
</dbReference>
<dbReference type="GO" id="GO:0012506">
    <property type="term" value="C:vesicle membrane"/>
    <property type="evidence" value="ECO:0007669"/>
    <property type="project" value="TreeGrafter"/>
</dbReference>
<evidence type="ECO:0000313" key="3">
    <source>
        <dbReference type="EMBL" id="GIL57841.1"/>
    </source>
</evidence>
<evidence type="ECO:0000259" key="2">
    <source>
        <dbReference type="Pfam" id="PF11470"/>
    </source>
</evidence>
<dbReference type="GO" id="GO:0005737">
    <property type="term" value="C:cytoplasm"/>
    <property type="evidence" value="ECO:0007669"/>
    <property type="project" value="TreeGrafter"/>
</dbReference>
<feature type="compositionally biased region" description="Low complexity" evidence="1">
    <location>
        <begin position="231"/>
        <end position="242"/>
    </location>
</feature>
<evidence type="ECO:0000313" key="4">
    <source>
        <dbReference type="Proteomes" id="UP000747399"/>
    </source>
</evidence>
<protein>
    <recommendedName>
        <fullName evidence="2">TUG ubiquitin-like domain-containing protein</fullName>
    </recommendedName>
</protein>
<gene>
    <name evidence="3" type="ORF">Vafri_13075</name>
</gene>
<feature type="compositionally biased region" description="Low complexity" evidence="1">
    <location>
        <begin position="282"/>
        <end position="292"/>
    </location>
</feature>
<dbReference type="SUPFAM" id="SSF54236">
    <property type="entry name" value="Ubiquitin-like"/>
    <property type="match status" value="2"/>
</dbReference>
<dbReference type="InterPro" id="IPR021569">
    <property type="entry name" value="TUG-UBL1"/>
</dbReference>
<dbReference type="PANTHER" id="PTHR46467">
    <property type="entry name" value="TETHER CONTAINING UBX DOMAIN FOR GLUT4"/>
    <property type="match status" value="1"/>
</dbReference>
<dbReference type="Gene3D" id="3.10.20.90">
    <property type="entry name" value="Phosphatidylinositol 3-kinase Catalytic Subunit, Chain A, domain 1"/>
    <property type="match status" value="2"/>
</dbReference>
<feature type="region of interest" description="Disordered" evidence="1">
    <location>
        <begin position="469"/>
        <end position="529"/>
    </location>
</feature>
<feature type="domain" description="TUG ubiquitin-like" evidence="2">
    <location>
        <begin position="13"/>
        <end position="75"/>
    </location>
</feature>
<comment type="caution">
    <text evidence="3">The sequence shown here is derived from an EMBL/GenBank/DDBJ whole genome shotgun (WGS) entry which is preliminary data.</text>
</comment>
<dbReference type="PANTHER" id="PTHR46467:SF1">
    <property type="entry name" value="TETHER CONTAINING UBX DOMAIN FOR GLUT4"/>
    <property type="match status" value="1"/>
</dbReference>
<name>A0A8J4F5Y8_9CHLO</name>
<dbReference type="CDD" id="cd16105">
    <property type="entry name" value="Ubl_ASPSCR1_like"/>
    <property type="match status" value="1"/>
</dbReference>
<dbReference type="GO" id="GO:0005634">
    <property type="term" value="C:nucleus"/>
    <property type="evidence" value="ECO:0007669"/>
    <property type="project" value="TreeGrafter"/>
</dbReference>
<feature type="compositionally biased region" description="Gly residues" evidence="1">
    <location>
        <begin position="505"/>
        <end position="518"/>
    </location>
</feature>
<dbReference type="EMBL" id="BNCO01000029">
    <property type="protein sequence ID" value="GIL57841.1"/>
    <property type="molecule type" value="Genomic_DNA"/>
</dbReference>
<feature type="compositionally biased region" description="Gly residues" evidence="1">
    <location>
        <begin position="293"/>
        <end position="302"/>
    </location>
</feature>
<reference evidence="3" key="1">
    <citation type="journal article" date="2021" name="Proc. Natl. Acad. Sci. U.S.A.">
        <title>Three genomes in the algal genus Volvox reveal the fate of a haploid sex-determining region after a transition to homothallism.</title>
        <authorList>
            <person name="Yamamoto K."/>
            <person name="Hamaji T."/>
            <person name="Kawai-Toyooka H."/>
            <person name="Matsuzaki R."/>
            <person name="Takahashi F."/>
            <person name="Nishimura Y."/>
            <person name="Kawachi M."/>
            <person name="Noguchi H."/>
            <person name="Minakuchi Y."/>
            <person name="Umen J.G."/>
            <person name="Toyoda A."/>
            <person name="Nozaki H."/>
        </authorList>
    </citation>
    <scope>NUCLEOTIDE SEQUENCE</scope>
    <source>
        <strain evidence="3">NIES-3780</strain>
    </source>
</reference>
<dbReference type="AlphaFoldDB" id="A0A8J4F5Y8"/>
<dbReference type="GO" id="GO:0006886">
    <property type="term" value="P:intracellular protein transport"/>
    <property type="evidence" value="ECO:0007669"/>
    <property type="project" value="TreeGrafter"/>
</dbReference>
<feature type="region of interest" description="Disordered" evidence="1">
    <location>
        <begin position="210"/>
        <end position="242"/>
    </location>
</feature>
<dbReference type="InterPro" id="IPR029071">
    <property type="entry name" value="Ubiquitin-like_domsf"/>
</dbReference>
<evidence type="ECO:0000256" key="1">
    <source>
        <dbReference type="SAM" id="MobiDB-lite"/>
    </source>
</evidence>
<keyword evidence="4" id="KW-1185">Reference proteome</keyword>
<organism evidence="3 4">
    <name type="scientific">Volvox africanus</name>
    <dbReference type="NCBI Taxonomy" id="51714"/>
    <lineage>
        <taxon>Eukaryota</taxon>
        <taxon>Viridiplantae</taxon>
        <taxon>Chlorophyta</taxon>
        <taxon>core chlorophytes</taxon>
        <taxon>Chlorophyceae</taxon>
        <taxon>CS clade</taxon>
        <taxon>Chlamydomonadales</taxon>
        <taxon>Volvocaceae</taxon>
        <taxon>Volvox</taxon>
    </lineage>
</organism>
<feature type="region of interest" description="Disordered" evidence="1">
    <location>
        <begin position="282"/>
        <end position="304"/>
    </location>
</feature>
<dbReference type="Proteomes" id="UP000747399">
    <property type="component" value="Unassembled WGS sequence"/>
</dbReference>